<evidence type="ECO:0000313" key="2">
    <source>
        <dbReference type="Proteomes" id="UP001054837"/>
    </source>
</evidence>
<reference evidence="1 2" key="1">
    <citation type="submission" date="2021-06" db="EMBL/GenBank/DDBJ databases">
        <title>Caerostris darwini draft genome.</title>
        <authorList>
            <person name="Kono N."/>
            <person name="Arakawa K."/>
        </authorList>
    </citation>
    <scope>NUCLEOTIDE SEQUENCE [LARGE SCALE GENOMIC DNA]</scope>
</reference>
<name>A0AAV4QR61_9ARAC</name>
<comment type="caution">
    <text evidence="1">The sequence shown here is derived from an EMBL/GenBank/DDBJ whole genome shotgun (WGS) entry which is preliminary data.</text>
</comment>
<proteinExistence type="predicted"/>
<dbReference type="EMBL" id="BPLQ01004772">
    <property type="protein sequence ID" value="GIY10586.1"/>
    <property type="molecule type" value="Genomic_DNA"/>
</dbReference>
<accession>A0AAV4QR61</accession>
<keyword evidence="2" id="KW-1185">Reference proteome</keyword>
<gene>
    <name evidence="1" type="ORF">CDAR_91931</name>
</gene>
<evidence type="ECO:0000313" key="1">
    <source>
        <dbReference type="EMBL" id="GIY10586.1"/>
    </source>
</evidence>
<dbReference type="Proteomes" id="UP001054837">
    <property type="component" value="Unassembled WGS sequence"/>
</dbReference>
<dbReference type="AlphaFoldDB" id="A0AAV4QR61"/>
<protein>
    <submittedName>
        <fullName evidence="1">Uncharacterized protein</fullName>
    </submittedName>
</protein>
<sequence>MISLIQGRDKAKLGKGEGNCPFEMLPINEMAEKKGGCFVRSRFLRDIFQKSNWQPQKRPSIVEASLLVVPIQKTLEIWIDFPQK</sequence>
<organism evidence="1 2">
    <name type="scientific">Caerostris darwini</name>
    <dbReference type="NCBI Taxonomy" id="1538125"/>
    <lineage>
        <taxon>Eukaryota</taxon>
        <taxon>Metazoa</taxon>
        <taxon>Ecdysozoa</taxon>
        <taxon>Arthropoda</taxon>
        <taxon>Chelicerata</taxon>
        <taxon>Arachnida</taxon>
        <taxon>Araneae</taxon>
        <taxon>Araneomorphae</taxon>
        <taxon>Entelegynae</taxon>
        <taxon>Araneoidea</taxon>
        <taxon>Araneidae</taxon>
        <taxon>Caerostris</taxon>
    </lineage>
</organism>